<dbReference type="InterPro" id="IPR045862">
    <property type="entry name" value="Trf4-like"/>
</dbReference>
<gene>
    <name evidence="8" type="ORF">EJ03DRAFT_341461</name>
</gene>
<dbReference type="GO" id="GO:0031123">
    <property type="term" value="P:RNA 3'-end processing"/>
    <property type="evidence" value="ECO:0007669"/>
    <property type="project" value="TreeGrafter"/>
</dbReference>
<evidence type="ECO:0000313" key="9">
    <source>
        <dbReference type="Proteomes" id="UP000799436"/>
    </source>
</evidence>
<organism evidence="8 9">
    <name type="scientific">Teratosphaeria nubilosa</name>
    <dbReference type="NCBI Taxonomy" id="161662"/>
    <lineage>
        <taxon>Eukaryota</taxon>
        <taxon>Fungi</taxon>
        <taxon>Dikarya</taxon>
        <taxon>Ascomycota</taxon>
        <taxon>Pezizomycotina</taxon>
        <taxon>Dothideomycetes</taxon>
        <taxon>Dothideomycetidae</taxon>
        <taxon>Mycosphaerellales</taxon>
        <taxon>Teratosphaeriaceae</taxon>
        <taxon>Teratosphaeria</taxon>
    </lineage>
</organism>
<feature type="region of interest" description="Disordered" evidence="5">
    <location>
        <begin position="104"/>
        <end position="159"/>
    </location>
</feature>
<accession>A0A6G1LIR9</accession>
<protein>
    <recommendedName>
        <fullName evidence="2">polynucleotide adenylyltransferase</fullName>
        <ecNumber evidence="2">2.7.7.19</ecNumber>
    </recommendedName>
</protein>
<dbReference type="GO" id="GO:0031499">
    <property type="term" value="C:TRAMP complex"/>
    <property type="evidence" value="ECO:0007669"/>
    <property type="project" value="TreeGrafter"/>
</dbReference>
<dbReference type="GO" id="GO:0005730">
    <property type="term" value="C:nucleolus"/>
    <property type="evidence" value="ECO:0007669"/>
    <property type="project" value="TreeGrafter"/>
</dbReference>
<reference evidence="8" key="1">
    <citation type="journal article" date="2020" name="Stud. Mycol.">
        <title>101 Dothideomycetes genomes: a test case for predicting lifestyles and emergence of pathogens.</title>
        <authorList>
            <person name="Haridas S."/>
            <person name="Albert R."/>
            <person name="Binder M."/>
            <person name="Bloem J."/>
            <person name="Labutti K."/>
            <person name="Salamov A."/>
            <person name="Andreopoulos B."/>
            <person name="Baker S."/>
            <person name="Barry K."/>
            <person name="Bills G."/>
            <person name="Bluhm B."/>
            <person name="Cannon C."/>
            <person name="Castanera R."/>
            <person name="Culley D."/>
            <person name="Daum C."/>
            <person name="Ezra D."/>
            <person name="Gonzalez J."/>
            <person name="Henrissat B."/>
            <person name="Kuo A."/>
            <person name="Liang C."/>
            <person name="Lipzen A."/>
            <person name="Lutzoni F."/>
            <person name="Magnuson J."/>
            <person name="Mondo S."/>
            <person name="Nolan M."/>
            <person name="Ohm R."/>
            <person name="Pangilinan J."/>
            <person name="Park H.-J."/>
            <person name="Ramirez L."/>
            <person name="Alfaro M."/>
            <person name="Sun H."/>
            <person name="Tritt A."/>
            <person name="Yoshinaga Y."/>
            <person name="Zwiers L.-H."/>
            <person name="Turgeon B."/>
            <person name="Goodwin S."/>
            <person name="Spatafora J."/>
            <person name="Crous P."/>
            <person name="Grigoriev I."/>
        </authorList>
    </citation>
    <scope>NUCLEOTIDE SEQUENCE</scope>
    <source>
        <strain evidence="8">CBS 116005</strain>
    </source>
</reference>
<keyword evidence="3" id="KW-0479">Metal-binding</keyword>
<dbReference type="EC" id="2.7.7.19" evidence="2"/>
<dbReference type="Proteomes" id="UP000799436">
    <property type="component" value="Unassembled WGS sequence"/>
</dbReference>
<proteinExistence type="inferred from homology"/>
<dbReference type="GO" id="GO:1990817">
    <property type="term" value="F:poly(A) RNA polymerase activity"/>
    <property type="evidence" value="ECO:0007669"/>
    <property type="project" value="UniProtKB-EC"/>
</dbReference>
<feature type="compositionally biased region" description="Basic and acidic residues" evidence="5">
    <location>
        <begin position="1"/>
        <end position="13"/>
    </location>
</feature>
<evidence type="ECO:0000256" key="2">
    <source>
        <dbReference type="ARBA" id="ARBA00012388"/>
    </source>
</evidence>
<dbReference type="CDD" id="cd05402">
    <property type="entry name" value="NT_PAP_TUTase"/>
    <property type="match status" value="1"/>
</dbReference>
<dbReference type="Pfam" id="PF22600">
    <property type="entry name" value="MTPAP-like_central"/>
    <property type="match status" value="1"/>
</dbReference>
<evidence type="ECO:0000256" key="5">
    <source>
        <dbReference type="SAM" id="MobiDB-lite"/>
    </source>
</evidence>
<dbReference type="GO" id="GO:0010605">
    <property type="term" value="P:negative regulation of macromolecule metabolic process"/>
    <property type="evidence" value="ECO:0007669"/>
    <property type="project" value="UniProtKB-ARBA"/>
</dbReference>
<feature type="domain" description="PAP-associated" evidence="6">
    <location>
        <begin position="460"/>
        <end position="514"/>
    </location>
</feature>
<keyword evidence="4" id="KW-0460">Magnesium</keyword>
<dbReference type="OrthoDB" id="273917at2759"/>
<feature type="compositionally biased region" description="Basic and acidic residues" evidence="5">
    <location>
        <begin position="138"/>
        <end position="147"/>
    </location>
</feature>
<dbReference type="AlphaFoldDB" id="A0A6G1LIR9"/>
<name>A0A6G1LIR9_9PEZI</name>
<evidence type="ECO:0000313" key="8">
    <source>
        <dbReference type="EMBL" id="KAF2772841.1"/>
    </source>
</evidence>
<dbReference type="Gene3D" id="1.10.1410.10">
    <property type="match status" value="1"/>
</dbReference>
<comment type="similarity">
    <text evidence="1">Belongs to the DNA polymerase type-B-like family.</text>
</comment>
<evidence type="ECO:0000256" key="3">
    <source>
        <dbReference type="ARBA" id="ARBA00022723"/>
    </source>
</evidence>
<feature type="compositionally biased region" description="Low complexity" evidence="5">
    <location>
        <begin position="150"/>
        <end position="159"/>
    </location>
</feature>
<dbReference type="GO" id="GO:0046872">
    <property type="term" value="F:metal ion binding"/>
    <property type="evidence" value="ECO:0007669"/>
    <property type="project" value="UniProtKB-KW"/>
</dbReference>
<dbReference type="PANTHER" id="PTHR23092">
    <property type="entry name" value="POLY(A) RNA POLYMERASE"/>
    <property type="match status" value="1"/>
</dbReference>
<dbReference type="GO" id="GO:0003729">
    <property type="term" value="F:mRNA binding"/>
    <property type="evidence" value="ECO:0007669"/>
    <property type="project" value="TreeGrafter"/>
</dbReference>
<dbReference type="PANTHER" id="PTHR23092:SF15">
    <property type="entry name" value="INACTIVE NON-CANONICAL POLY(A) RNA POLYMERASE PROTEIN TRF4-2-RELATED"/>
    <property type="match status" value="1"/>
</dbReference>
<feature type="domain" description="Poly(A) RNA polymerase mitochondrial-like central palm" evidence="7">
    <location>
        <begin position="254"/>
        <end position="398"/>
    </location>
</feature>
<keyword evidence="8" id="KW-0808">Transferase</keyword>
<evidence type="ECO:0000259" key="6">
    <source>
        <dbReference type="Pfam" id="PF03828"/>
    </source>
</evidence>
<dbReference type="InterPro" id="IPR002058">
    <property type="entry name" value="PAP_assoc"/>
</dbReference>
<evidence type="ECO:0000256" key="1">
    <source>
        <dbReference type="ARBA" id="ARBA00008593"/>
    </source>
</evidence>
<dbReference type="InterPro" id="IPR043519">
    <property type="entry name" value="NT_sf"/>
</dbReference>
<dbReference type="InterPro" id="IPR054708">
    <property type="entry name" value="MTPAP-like_central"/>
</dbReference>
<sequence>MNLDGQERFKDVESSSEADMADVTEDRNEDGPAPAKRIGVEAAAENAAPKWSNPDPYTALPPPETLGAPRKDIVQVIRKAKNDATTKIDSSSAVKDNADFISLNFNDDFENGNASDDSDESIVELPPPTAPKGPSSHSHREALHGASKEPVAQAATASAAPPTLPAFKAINSVPPVSANRGLPQPPAGFVMPTDEELMEQLTNTGRTSAKKRKRNEAGDTVDADIVDEWVPVGPNTTPWCKYDHSRTFNTSVRLHKEICDFYEFVKPYEYEAAVRNDLIARVQRALRTCAAPGAATAQIKCFGSFAAGLYLPTADMDLVALSQEFTKSGRKTFAQNRSHMNKVATGMEFAGVAPRRGVTVVSKAKVPIIKFADVRTGIHVDISFENETGTTATTTFQNWKAQYPAMPVIVVLIKQLLAMRGLNEVYLGGLGGFSIICLVVSMMQLMPELQTGNMDPQSHYGDLLLTFLDLYGNKFDVRQTGIKLNPPGYFDKKLEPRPGNSERLTIIDPHNPNNDISGGTARINDVLDVFRKAHSRIQQRLHKIRAGEDVQSSILGCVLGGNYKSFMRQRDNLKQLEVCTPAECSQHAPSQFNVGV</sequence>
<feature type="compositionally biased region" description="Acidic residues" evidence="5">
    <location>
        <begin position="14"/>
        <end position="23"/>
    </location>
</feature>
<dbReference type="Pfam" id="PF03828">
    <property type="entry name" value="PAP_assoc"/>
    <property type="match status" value="1"/>
</dbReference>
<dbReference type="Gene3D" id="3.30.460.10">
    <property type="entry name" value="Beta Polymerase, domain 2"/>
    <property type="match status" value="1"/>
</dbReference>
<dbReference type="EMBL" id="ML995813">
    <property type="protein sequence ID" value="KAF2772841.1"/>
    <property type="molecule type" value="Genomic_DNA"/>
</dbReference>
<dbReference type="SUPFAM" id="SSF81631">
    <property type="entry name" value="PAP/OAS1 substrate-binding domain"/>
    <property type="match status" value="1"/>
</dbReference>
<dbReference type="GO" id="GO:0043634">
    <property type="term" value="P:polyadenylation-dependent ncRNA catabolic process"/>
    <property type="evidence" value="ECO:0007669"/>
    <property type="project" value="TreeGrafter"/>
</dbReference>
<dbReference type="SUPFAM" id="SSF81301">
    <property type="entry name" value="Nucleotidyltransferase"/>
    <property type="match status" value="1"/>
</dbReference>
<feature type="region of interest" description="Disordered" evidence="5">
    <location>
        <begin position="1"/>
        <end position="72"/>
    </location>
</feature>
<evidence type="ECO:0000256" key="4">
    <source>
        <dbReference type="ARBA" id="ARBA00022842"/>
    </source>
</evidence>
<keyword evidence="9" id="KW-1185">Reference proteome</keyword>
<evidence type="ECO:0000259" key="7">
    <source>
        <dbReference type="Pfam" id="PF22600"/>
    </source>
</evidence>